<organism evidence="1 2">
    <name type="scientific">Olleya aquimaris</name>
    <dbReference type="NCBI Taxonomy" id="639310"/>
    <lineage>
        <taxon>Bacteria</taxon>
        <taxon>Pseudomonadati</taxon>
        <taxon>Bacteroidota</taxon>
        <taxon>Flavobacteriia</taxon>
        <taxon>Flavobacteriales</taxon>
        <taxon>Flavobacteriaceae</taxon>
    </lineage>
</organism>
<evidence type="ECO:0000313" key="1">
    <source>
        <dbReference type="EMBL" id="RAJ16159.1"/>
    </source>
</evidence>
<accession>A0A327RGY0</accession>
<sequence>MVMKAIINYLKKSNRFTNEHEFANREVFRCSNTKDGLWKGVTRYAH</sequence>
<comment type="caution">
    <text evidence="1">The sequence shown here is derived from an EMBL/GenBank/DDBJ whole genome shotgun (WGS) entry which is preliminary data.</text>
</comment>
<name>A0A327RGY0_9FLAO</name>
<dbReference type="EMBL" id="QLLO01000003">
    <property type="protein sequence ID" value="RAJ16159.1"/>
    <property type="molecule type" value="Genomic_DNA"/>
</dbReference>
<gene>
    <name evidence="1" type="ORF">LY08_01014</name>
</gene>
<dbReference type="Proteomes" id="UP000248703">
    <property type="component" value="Unassembled WGS sequence"/>
</dbReference>
<reference evidence="1 2" key="1">
    <citation type="submission" date="2018-06" db="EMBL/GenBank/DDBJ databases">
        <title>Genomic Encyclopedia of Archaeal and Bacterial Type Strains, Phase II (KMG-II): from individual species to whole genera.</title>
        <authorList>
            <person name="Goeker M."/>
        </authorList>
    </citation>
    <scope>NUCLEOTIDE SEQUENCE [LARGE SCALE GENOMIC DNA]</scope>
    <source>
        <strain evidence="1 2">DSM 24464</strain>
    </source>
</reference>
<proteinExistence type="predicted"/>
<dbReference type="AlphaFoldDB" id="A0A327RGY0"/>
<evidence type="ECO:0000313" key="2">
    <source>
        <dbReference type="Proteomes" id="UP000248703"/>
    </source>
</evidence>
<keyword evidence="2" id="KW-1185">Reference proteome</keyword>
<protein>
    <submittedName>
        <fullName evidence="1">Uncharacterized protein</fullName>
    </submittedName>
</protein>